<evidence type="ECO:0000313" key="3">
    <source>
        <dbReference type="EMBL" id="GCB69142.1"/>
    </source>
</evidence>
<dbReference type="PROSITE" id="PS51827">
    <property type="entry name" value="XTBD"/>
    <property type="match status" value="1"/>
</dbReference>
<evidence type="ECO:0000256" key="1">
    <source>
        <dbReference type="ARBA" id="ARBA00010053"/>
    </source>
</evidence>
<dbReference type="InterPro" id="IPR021859">
    <property type="entry name" value="XTBD"/>
</dbReference>
<sequence length="108" mass="12791">MADTSLDDFLKRNREMADLSLEQLRGLSESDKHWTARRSFLARNLSHYPRERMDYLVALSMVWANHIFMGCRYSEQLMEKVLEMADGVNVEDAPTFTTRDEIMNKQKW</sequence>
<dbReference type="PANTHER" id="PTHR48430">
    <property type="entry name" value="PARTNER OF XRN-2 PROTEIN 1"/>
    <property type="match status" value="1"/>
</dbReference>
<dbReference type="OrthoDB" id="2359216at2759"/>
<evidence type="ECO:0000259" key="2">
    <source>
        <dbReference type="PROSITE" id="PS51827"/>
    </source>
</evidence>
<dbReference type="PANTHER" id="PTHR48430:SF1">
    <property type="entry name" value="PARTNER OF XRN-2 PROTEIN 1"/>
    <property type="match status" value="1"/>
</dbReference>
<protein>
    <recommendedName>
        <fullName evidence="2">XRN2-binding (XTBD) domain-containing protein</fullName>
    </recommendedName>
</protein>
<feature type="domain" description="XRN2-binding (XTBD)" evidence="2">
    <location>
        <begin position="21"/>
        <end position="108"/>
    </location>
</feature>
<dbReference type="OMA" id="SDKHWEA"/>
<gene>
    <name evidence="3" type="ORF">scyTo_0005428</name>
</gene>
<accession>A0A401P7P9</accession>
<evidence type="ECO:0000313" key="4">
    <source>
        <dbReference type="Proteomes" id="UP000288216"/>
    </source>
</evidence>
<comment type="similarity">
    <text evidence="1">Belongs to the CARF family.</text>
</comment>
<dbReference type="Pfam" id="PF11952">
    <property type="entry name" value="XTBD"/>
    <property type="match status" value="1"/>
</dbReference>
<dbReference type="EMBL" id="BFAA01001684">
    <property type="protein sequence ID" value="GCB69142.1"/>
    <property type="molecule type" value="Genomic_DNA"/>
</dbReference>
<keyword evidence="4" id="KW-1185">Reference proteome</keyword>
<reference evidence="3 4" key="1">
    <citation type="journal article" date="2018" name="Nat. Ecol. Evol.">
        <title>Shark genomes provide insights into elasmobranch evolution and the origin of vertebrates.</title>
        <authorList>
            <person name="Hara Y"/>
            <person name="Yamaguchi K"/>
            <person name="Onimaru K"/>
            <person name="Kadota M"/>
            <person name="Koyanagi M"/>
            <person name="Keeley SD"/>
            <person name="Tatsumi K"/>
            <person name="Tanaka K"/>
            <person name="Motone F"/>
            <person name="Kageyama Y"/>
            <person name="Nozu R"/>
            <person name="Adachi N"/>
            <person name="Nishimura O"/>
            <person name="Nakagawa R"/>
            <person name="Tanegashima C"/>
            <person name="Kiyatake I"/>
            <person name="Matsumoto R"/>
            <person name="Murakumo K"/>
            <person name="Nishida K"/>
            <person name="Terakita A"/>
            <person name="Kuratani S"/>
            <person name="Sato K"/>
            <person name="Hyodo S Kuraku.S."/>
        </authorList>
    </citation>
    <scope>NUCLEOTIDE SEQUENCE [LARGE SCALE GENOMIC DNA]</scope>
</reference>
<dbReference type="Proteomes" id="UP000288216">
    <property type="component" value="Unassembled WGS sequence"/>
</dbReference>
<comment type="caution">
    <text evidence="3">The sequence shown here is derived from an EMBL/GenBank/DDBJ whole genome shotgun (WGS) entry which is preliminary data.</text>
</comment>
<proteinExistence type="inferred from homology"/>
<organism evidence="3 4">
    <name type="scientific">Scyliorhinus torazame</name>
    <name type="common">Cloudy catshark</name>
    <name type="synonym">Catulus torazame</name>
    <dbReference type="NCBI Taxonomy" id="75743"/>
    <lineage>
        <taxon>Eukaryota</taxon>
        <taxon>Metazoa</taxon>
        <taxon>Chordata</taxon>
        <taxon>Craniata</taxon>
        <taxon>Vertebrata</taxon>
        <taxon>Chondrichthyes</taxon>
        <taxon>Elasmobranchii</taxon>
        <taxon>Galeomorphii</taxon>
        <taxon>Galeoidea</taxon>
        <taxon>Carcharhiniformes</taxon>
        <taxon>Scyliorhinidae</taxon>
        <taxon>Scyliorhinus</taxon>
    </lineage>
</organism>
<name>A0A401P7P9_SCYTO</name>
<dbReference type="AlphaFoldDB" id="A0A401P7P9"/>